<evidence type="ECO:0000313" key="1">
    <source>
        <dbReference type="EMBL" id="MBP2050234.1"/>
    </source>
</evidence>
<name>A0ABS4LS42_9ACTN</name>
<accession>A0ABS4LS42</accession>
<protein>
    <submittedName>
        <fullName evidence="1">Uncharacterized protein</fullName>
    </submittedName>
</protein>
<organism evidence="1 2">
    <name type="scientific">Streptomyces griseochromogenes</name>
    <dbReference type="NCBI Taxonomy" id="68214"/>
    <lineage>
        <taxon>Bacteria</taxon>
        <taxon>Bacillati</taxon>
        <taxon>Actinomycetota</taxon>
        <taxon>Actinomycetes</taxon>
        <taxon>Kitasatosporales</taxon>
        <taxon>Streptomycetaceae</taxon>
        <taxon>Streptomyces</taxon>
    </lineage>
</organism>
<keyword evidence="2" id="KW-1185">Reference proteome</keyword>
<dbReference type="RefSeq" id="WP_237281528.1">
    <property type="nucleotide sequence ID" value="NZ_CP016279.1"/>
</dbReference>
<comment type="caution">
    <text evidence="1">The sequence shown here is derived from an EMBL/GenBank/DDBJ whole genome shotgun (WGS) entry which is preliminary data.</text>
</comment>
<evidence type="ECO:0000313" key="2">
    <source>
        <dbReference type="Proteomes" id="UP001519309"/>
    </source>
</evidence>
<gene>
    <name evidence="1" type="ORF">J2Z21_003170</name>
</gene>
<dbReference type="Proteomes" id="UP001519309">
    <property type="component" value="Unassembled WGS sequence"/>
</dbReference>
<reference evidence="1 2" key="1">
    <citation type="submission" date="2021-03" db="EMBL/GenBank/DDBJ databases">
        <title>Genomic Encyclopedia of Type Strains, Phase IV (KMG-IV): sequencing the most valuable type-strain genomes for metagenomic binning, comparative biology and taxonomic classification.</title>
        <authorList>
            <person name="Goeker M."/>
        </authorList>
    </citation>
    <scope>NUCLEOTIDE SEQUENCE [LARGE SCALE GENOMIC DNA]</scope>
    <source>
        <strain evidence="1 2">DSM 40499</strain>
    </source>
</reference>
<sequence length="53" mass="5548">MCPLFVYGLAERGEVGSCRGPLAVVGGGQVQQQLVTGSNQRRVVEGKFVLLSG</sequence>
<proteinExistence type="predicted"/>
<dbReference type="EMBL" id="JAGGLP010000005">
    <property type="protein sequence ID" value="MBP2050234.1"/>
    <property type="molecule type" value="Genomic_DNA"/>
</dbReference>